<dbReference type="KEGG" id="mtua:CSH63_01120"/>
<dbReference type="RefSeq" id="WP_120568646.1">
    <property type="nucleotide sequence ID" value="NZ_CP024087.1"/>
</dbReference>
<name>A0A386WCR6_9ACTN</name>
<sequence>MIALTDEEARIVACALSDYLEEVVAEGDYLAGADDPAIRGRGRDVDTRAQQVRDLLIKLGAPDEHWRWFPQAPDTLPDSLV</sequence>
<evidence type="ECO:0000313" key="1">
    <source>
        <dbReference type="EMBL" id="AYF26085.1"/>
    </source>
</evidence>
<evidence type="ECO:0000313" key="2">
    <source>
        <dbReference type="Proteomes" id="UP000267804"/>
    </source>
</evidence>
<proteinExistence type="predicted"/>
<dbReference type="Proteomes" id="UP000267804">
    <property type="component" value="Chromosome"/>
</dbReference>
<dbReference type="AlphaFoldDB" id="A0A386WCR6"/>
<gene>
    <name evidence="1" type="ORF">CSH63_01120</name>
</gene>
<reference evidence="1 2" key="1">
    <citation type="submission" date="2017-10" db="EMBL/GenBank/DDBJ databases">
        <title>Integration of genomic and chemical information greatly accelerates assignment of the full stereostructure of myelolactone, a potent inhibitor of myeloma from a marine-derived Micromonospora.</title>
        <authorList>
            <person name="Kim M.C."/>
            <person name="Machado H."/>
            <person name="Jensen P.R."/>
            <person name="Fenical W."/>
        </authorList>
    </citation>
    <scope>NUCLEOTIDE SEQUENCE [LARGE SCALE GENOMIC DNA]</scope>
    <source>
        <strain evidence="1 2">CNY-010</strain>
    </source>
</reference>
<accession>A0A386WCR6</accession>
<dbReference type="EMBL" id="CP024087">
    <property type="protein sequence ID" value="AYF26085.1"/>
    <property type="molecule type" value="Genomic_DNA"/>
</dbReference>
<protein>
    <submittedName>
        <fullName evidence="1">Uncharacterized protein</fullName>
    </submittedName>
</protein>
<organism evidence="1 2">
    <name type="scientific">Micromonospora tulbaghiae</name>
    <dbReference type="NCBI Taxonomy" id="479978"/>
    <lineage>
        <taxon>Bacteria</taxon>
        <taxon>Bacillati</taxon>
        <taxon>Actinomycetota</taxon>
        <taxon>Actinomycetes</taxon>
        <taxon>Micromonosporales</taxon>
        <taxon>Micromonosporaceae</taxon>
        <taxon>Micromonospora</taxon>
    </lineage>
</organism>